<dbReference type="Proteomes" id="UP000287651">
    <property type="component" value="Unassembled WGS sequence"/>
</dbReference>
<organism evidence="2 3">
    <name type="scientific">Ensete ventricosum</name>
    <name type="common">Abyssinian banana</name>
    <name type="synonym">Musa ensete</name>
    <dbReference type="NCBI Taxonomy" id="4639"/>
    <lineage>
        <taxon>Eukaryota</taxon>
        <taxon>Viridiplantae</taxon>
        <taxon>Streptophyta</taxon>
        <taxon>Embryophyta</taxon>
        <taxon>Tracheophyta</taxon>
        <taxon>Spermatophyta</taxon>
        <taxon>Magnoliopsida</taxon>
        <taxon>Liliopsida</taxon>
        <taxon>Zingiberales</taxon>
        <taxon>Musaceae</taxon>
        <taxon>Ensete</taxon>
    </lineage>
</organism>
<feature type="region of interest" description="Disordered" evidence="1">
    <location>
        <begin position="1"/>
        <end position="63"/>
    </location>
</feature>
<evidence type="ECO:0000313" key="2">
    <source>
        <dbReference type="EMBL" id="RRT67179.1"/>
    </source>
</evidence>
<evidence type="ECO:0000256" key="1">
    <source>
        <dbReference type="SAM" id="MobiDB-lite"/>
    </source>
</evidence>
<feature type="compositionally biased region" description="Basic residues" evidence="1">
    <location>
        <begin position="27"/>
        <end position="40"/>
    </location>
</feature>
<reference evidence="2 3" key="1">
    <citation type="journal article" date="2014" name="Agronomy (Basel)">
        <title>A Draft Genome Sequence for Ensete ventricosum, the Drought-Tolerant Tree Against Hunger.</title>
        <authorList>
            <person name="Harrison J."/>
            <person name="Moore K.A."/>
            <person name="Paszkiewicz K."/>
            <person name="Jones T."/>
            <person name="Grant M."/>
            <person name="Ambacheew D."/>
            <person name="Muzemil S."/>
            <person name="Studholme D.J."/>
        </authorList>
    </citation>
    <scope>NUCLEOTIDE SEQUENCE [LARGE SCALE GENOMIC DNA]</scope>
</reference>
<evidence type="ECO:0000313" key="3">
    <source>
        <dbReference type="Proteomes" id="UP000287651"/>
    </source>
</evidence>
<proteinExistence type="predicted"/>
<dbReference type="EMBL" id="AMZH03005129">
    <property type="protein sequence ID" value="RRT67179.1"/>
    <property type="molecule type" value="Genomic_DNA"/>
</dbReference>
<sequence>MASAAGHHGSPGNPKTLRASRSDVEKGRKRHDPAKHKHTERHCGDDTFTDDSPEQGDLGRGCKRVQSAQMWAKSQVSVLGRGSKDVVQNHRETRRKHAKGIGSLPGVHRELVEGIKGLLGVRRMLPKISEACREFIGSSSKGSEACREFAGSSLKGSEAYREFARSLPKVSEGC</sequence>
<name>A0A426ZT32_ENSVE</name>
<comment type="caution">
    <text evidence="2">The sequence shown here is derived from an EMBL/GenBank/DDBJ whole genome shotgun (WGS) entry which is preliminary data.</text>
</comment>
<gene>
    <name evidence="2" type="ORF">B296_00025700</name>
</gene>
<dbReference type="AlphaFoldDB" id="A0A426ZT32"/>
<accession>A0A426ZT32</accession>
<protein>
    <submittedName>
        <fullName evidence="2">Uncharacterized protein</fullName>
    </submittedName>
</protein>